<dbReference type="VEuPathDB" id="MicrosporidiaDB:CWI38_2366p0010"/>
<feature type="non-terminal residue" evidence="1">
    <location>
        <position position="1"/>
    </location>
</feature>
<accession>A0A4V6MVH6</accession>
<keyword evidence="2" id="KW-1185">Reference proteome</keyword>
<sequence length="85" mass="9818">CRDNSLCDNLGRCCDKIRQDVFRRSLIPMNIEGCIQWIQAMGLIKGAEIHKQPKTSFTYVSIEEDLEETTIIMIEEIVQMAEKNI</sequence>
<protein>
    <submittedName>
        <fullName evidence="1">Uncharacterized protein</fullName>
    </submittedName>
</protein>
<reference evidence="1 2" key="1">
    <citation type="submission" date="2017-12" db="EMBL/GenBank/DDBJ databases">
        <authorList>
            <person name="Pombert J.-F."/>
            <person name="Haag K.L."/>
            <person name="Ebert D."/>
        </authorList>
    </citation>
    <scope>NUCLEOTIDE SEQUENCE [LARGE SCALE GENOMIC DNA]</scope>
    <source>
        <strain evidence="1">IL-G-3</strain>
    </source>
</reference>
<proteinExistence type="predicted"/>
<evidence type="ECO:0000313" key="1">
    <source>
        <dbReference type="EMBL" id="TBU07682.1"/>
    </source>
</evidence>
<comment type="caution">
    <text evidence="1">The sequence shown here is derived from an EMBL/GenBank/DDBJ whole genome shotgun (WGS) entry which is preliminary data.</text>
</comment>
<evidence type="ECO:0000313" key="2">
    <source>
        <dbReference type="Proteomes" id="UP000292282"/>
    </source>
</evidence>
<name>A0A4V6MVH6_9MICR</name>
<organism evidence="1 2">
    <name type="scientific">Hamiltosporidium tvaerminnensis</name>
    <dbReference type="NCBI Taxonomy" id="1176355"/>
    <lineage>
        <taxon>Eukaryota</taxon>
        <taxon>Fungi</taxon>
        <taxon>Fungi incertae sedis</taxon>
        <taxon>Microsporidia</taxon>
        <taxon>Dubosqiidae</taxon>
        <taxon>Hamiltosporidium</taxon>
    </lineage>
</organism>
<dbReference type="AlphaFoldDB" id="A0A4V6MVH6"/>
<dbReference type="Proteomes" id="UP000292282">
    <property type="component" value="Unassembled WGS sequence"/>
</dbReference>
<dbReference type="EMBL" id="PITK01002366">
    <property type="protein sequence ID" value="TBU07682.1"/>
    <property type="molecule type" value="Genomic_DNA"/>
</dbReference>
<gene>
    <name evidence="1" type="ORF">CWI38_2366p0010</name>
</gene>